<evidence type="ECO:0000259" key="6">
    <source>
        <dbReference type="PROSITE" id="PS51072"/>
    </source>
</evidence>
<dbReference type="InterPro" id="IPR028565">
    <property type="entry name" value="MHD"/>
</dbReference>
<feature type="domain" description="MHD" evidence="6">
    <location>
        <begin position="25"/>
        <end position="322"/>
    </location>
</feature>
<evidence type="ECO:0000256" key="2">
    <source>
        <dbReference type="ARBA" id="ARBA00022448"/>
    </source>
</evidence>
<evidence type="ECO:0000256" key="5">
    <source>
        <dbReference type="PIRNR" id="PIRNR005992"/>
    </source>
</evidence>
<proteinExistence type="inferred from homology"/>
<dbReference type="Pfam" id="PF00928">
    <property type="entry name" value="Adap_comp_sub"/>
    <property type="match status" value="1"/>
</dbReference>
<keyword evidence="8" id="KW-1185">Reference proteome</keyword>
<dbReference type="AlphaFoldDB" id="A0A5J4NH65"/>
<dbReference type="InterPro" id="IPR050431">
    <property type="entry name" value="Adaptor_comp_med_subunit"/>
</dbReference>
<dbReference type="GO" id="GO:0012505">
    <property type="term" value="C:endomembrane system"/>
    <property type="evidence" value="ECO:0007669"/>
    <property type="project" value="UniProtKB-SubCell"/>
</dbReference>
<dbReference type="PROSITE" id="PS51072">
    <property type="entry name" value="MHD"/>
    <property type="match status" value="1"/>
</dbReference>
<dbReference type="PIRSF" id="PIRSF005992">
    <property type="entry name" value="Clathrin_mu"/>
    <property type="match status" value="1"/>
</dbReference>
<dbReference type="SUPFAM" id="SSF49447">
    <property type="entry name" value="Second domain of Mu2 adaptin subunit (ap50) of ap2 adaptor"/>
    <property type="match status" value="2"/>
</dbReference>
<comment type="similarity">
    <text evidence="5">Belongs to the adaptor complexes medium subunit family.</text>
</comment>
<evidence type="ECO:0000313" key="7">
    <source>
        <dbReference type="EMBL" id="KAA3674986.1"/>
    </source>
</evidence>
<dbReference type="GO" id="GO:0016192">
    <property type="term" value="P:vesicle-mediated transport"/>
    <property type="evidence" value="ECO:0007669"/>
    <property type="project" value="InterPro"/>
</dbReference>
<comment type="caution">
    <text evidence="7">The sequence shown here is derived from an EMBL/GenBank/DDBJ whole genome shotgun (WGS) entry which is preliminary data.</text>
</comment>
<keyword evidence="2 5" id="KW-0813">Transport</keyword>
<dbReference type="InterPro" id="IPR036168">
    <property type="entry name" value="AP2_Mu_C_sf"/>
</dbReference>
<accession>A0A5J4NH65</accession>
<keyword evidence="4" id="KW-0472">Membrane</keyword>
<dbReference type="CDD" id="cd09251">
    <property type="entry name" value="AP-2_Mu2_Cterm"/>
    <property type="match status" value="1"/>
</dbReference>
<name>A0A5J4NH65_9TREM</name>
<protein>
    <submittedName>
        <fullName evidence="7">AP-2 complex subunit mu-1</fullName>
    </submittedName>
</protein>
<dbReference type="EMBL" id="QNGE01002791">
    <property type="protein sequence ID" value="KAA3674986.1"/>
    <property type="molecule type" value="Genomic_DNA"/>
</dbReference>
<evidence type="ECO:0000256" key="1">
    <source>
        <dbReference type="ARBA" id="ARBA00004308"/>
    </source>
</evidence>
<reference evidence="7 8" key="1">
    <citation type="journal article" date="2019" name="Gigascience">
        <title>Whole-genome sequence of the oriental lung fluke Paragonimus westermani.</title>
        <authorList>
            <person name="Oey H."/>
            <person name="Zakrzewski M."/>
            <person name="Narain K."/>
            <person name="Devi K.R."/>
            <person name="Agatsuma T."/>
            <person name="Nawaratna S."/>
            <person name="Gobert G.N."/>
            <person name="Jones M.K."/>
            <person name="Ragan M.A."/>
            <person name="McManus D.P."/>
            <person name="Krause L."/>
        </authorList>
    </citation>
    <scope>NUCLEOTIDE SEQUENCE [LARGE SCALE GENOMIC DNA]</scope>
    <source>
        <strain evidence="7 8">IND2009</strain>
    </source>
</reference>
<dbReference type="InterPro" id="IPR001392">
    <property type="entry name" value="Clathrin_mu"/>
</dbReference>
<dbReference type="GO" id="GO:0006886">
    <property type="term" value="P:intracellular protein transport"/>
    <property type="evidence" value="ECO:0007669"/>
    <property type="project" value="UniProtKB-UniRule"/>
</dbReference>
<dbReference type="GO" id="GO:0030131">
    <property type="term" value="C:clathrin adaptor complex"/>
    <property type="evidence" value="ECO:0007669"/>
    <property type="project" value="UniProtKB-UniRule"/>
</dbReference>
<comment type="subcellular location">
    <subcellularLocation>
        <location evidence="1">Endomembrane system</location>
    </subcellularLocation>
</comment>
<keyword evidence="3 5" id="KW-0653">Protein transport</keyword>
<dbReference type="Gene3D" id="2.60.40.1170">
    <property type="entry name" value="Mu homology domain, subdomain B"/>
    <property type="match status" value="3"/>
</dbReference>
<dbReference type="PANTHER" id="PTHR10529">
    <property type="entry name" value="AP COMPLEX SUBUNIT MU"/>
    <property type="match status" value="1"/>
</dbReference>
<organism evidence="7 8">
    <name type="scientific">Paragonimus westermani</name>
    <dbReference type="NCBI Taxonomy" id="34504"/>
    <lineage>
        <taxon>Eukaryota</taxon>
        <taxon>Metazoa</taxon>
        <taxon>Spiralia</taxon>
        <taxon>Lophotrochozoa</taxon>
        <taxon>Platyhelminthes</taxon>
        <taxon>Trematoda</taxon>
        <taxon>Digenea</taxon>
        <taxon>Plagiorchiida</taxon>
        <taxon>Troglotremata</taxon>
        <taxon>Troglotrematidae</taxon>
        <taxon>Paragonimus</taxon>
    </lineage>
</organism>
<dbReference type="InterPro" id="IPR043512">
    <property type="entry name" value="Mu2_C"/>
</dbReference>
<dbReference type="PRINTS" id="PR00314">
    <property type="entry name" value="CLATHRINADPT"/>
</dbReference>
<evidence type="ECO:0000256" key="3">
    <source>
        <dbReference type="ARBA" id="ARBA00022927"/>
    </source>
</evidence>
<evidence type="ECO:0000256" key="4">
    <source>
        <dbReference type="ARBA" id="ARBA00023136"/>
    </source>
</evidence>
<dbReference type="Proteomes" id="UP000324629">
    <property type="component" value="Unassembled WGS sequence"/>
</dbReference>
<evidence type="ECO:0000313" key="8">
    <source>
        <dbReference type="Proteomes" id="UP000324629"/>
    </source>
</evidence>
<gene>
    <name evidence="7" type="ORF">DEA37_0011502</name>
</gene>
<sequence>MLHLLLTLLHDWTTYSPYVIYWMTSTELVVRLRLKLVTLFYLYPYSGQVLSAHVAGRVIMKSYLSGMPECKFGFNDKLSLENKQRNLTGIDDNVATSGGIAIDDCQFHQCVKLSRFDTEHTISFVPPDGEFELMRYRTTKEISLPFRVIPLVRELGKTNMDVQVVVKANFRPSLFAQKIEVRIPTPTNTSGVQVICMKGRAKYKAADNAIVWKIRHISGMKDCKLSAQVELLQTSEKHKRWTRPPISMNFEVNPITHSIILNRTFISPFSLSMSVTPGQIPFAPSGFKVRFLKVFEPKLNYSDHDVIKWVRYIGKSGLYETRC</sequence>